<keyword evidence="3" id="KW-1185">Reference proteome</keyword>
<comment type="caution">
    <text evidence="2">The sequence shown here is derived from an EMBL/GenBank/DDBJ whole genome shotgun (WGS) entry which is preliminary data.</text>
</comment>
<dbReference type="AlphaFoldDB" id="A0A5A5TEC2"/>
<name>A0A5A5TEC2_9CHLR</name>
<reference evidence="2 3" key="1">
    <citation type="submission" date="2019-01" db="EMBL/GenBank/DDBJ databases">
        <title>Draft genome sequence of Dictyobacter sp. Uno17.</title>
        <authorList>
            <person name="Wang C.M."/>
            <person name="Zheng Y."/>
            <person name="Sakai Y."/>
            <person name="Abe K."/>
            <person name="Yokota A."/>
            <person name="Yabe S."/>
        </authorList>
    </citation>
    <scope>NUCLEOTIDE SEQUENCE [LARGE SCALE GENOMIC DNA]</scope>
    <source>
        <strain evidence="2 3">Uno17</strain>
    </source>
</reference>
<organism evidence="2 3">
    <name type="scientific">Dictyobacter arantiisoli</name>
    <dbReference type="NCBI Taxonomy" id="2014874"/>
    <lineage>
        <taxon>Bacteria</taxon>
        <taxon>Bacillati</taxon>
        <taxon>Chloroflexota</taxon>
        <taxon>Ktedonobacteria</taxon>
        <taxon>Ktedonobacterales</taxon>
        <taxon>Dictyobacteraceae</taxon>
        <taxon>Dictyobacter</taxon>
    </lineage>
</organism>
<dbReference type="Proteomes" id="UP000322530">
    <property type="component" value="Unassembled WGS sequence"/>
</dbReference>
<dbReference type="EMBL" id="BIXY01000049">
    <property type="protein sequence ID" value="GCF09677.1"/>
    <property type="molecule type" value="Genomic_DNA"/>
</dbReference>
<evidence type="ECO:0000313" key="2">
    <source>
        <dbReference type="EMBL" id="GCF09677.1"/>
    </source>
</evidence>
<dbReference type="InterPro" id="IPR035930">
    <property type="entry name" value="FomD-like_sf"/>
</dbReference>
<evidence type="ECO:0000313" key="3">
    <source>
        <dbReference type="Proteomes" id="UP000322530"/>
    </source>
</evidence>
<dbReference type="OrthoDB" id="155355at2"/>
<dbReference type="Gene3D" id="2.40.380.10">
    <property type="entry name" value="FomD-like"/>
    <property type="match status" value="1"/>
</dbReference>
<accession>A0A5A5TEC2</accession>
<dbReference type="Pfam" id="PF04167">
    <property type="entry name" value="DUF402"/>
    <property type="match status" value="1"/>
</dbReference>
<evidence type="ECO:0000259" key="1">
    <source>
        <dbReference type="Pfam" id="PF04167"/>
    </source>
</evidence>
<dbReference type="SUPFAM" id="SSF159234">
    <property type="entry name" value="FomD-like"/>
    <property type="match status" value="1"/>
</dbReference>
<proteinExistence type="predicted"/>
<sequence>MQRDFRVECHSYDKLLRGSWRAYSIQPQVQLGTELSSAVTDDCVRLWLPAGTPMNWASGTRDLRNNCVQFYWPGRWFMLSAFYNQDVLIHTYANIIQPAHIVLNQLSYVDLDLSILFEPDLNYEVLTQAEFEHMSAVLEYDETTRVSALMALQTVTSLIQRSSSTGLFAVVPHRLDLTNLHTVVAS</sequence>
<protein>
    <recommendedName>
        <fullName evidence="1">DUF402 domain-containing protein</fullName>
    </recommendedName>
</protein>
<feature type="domain" description="DUF402" evidence="1">
    <location>
        <begin position="63"/>
        <end position="161"/>
    </location>
</feature>
<dbReference type="RefSeq" id="WP_149402602.1">
    <property type="nucleotide sequence ID" value="NZ_BIXY01000049.1"/>
</dbReference>
<dbReference type="InterPro" id="IPR007295">
    <property type="entry name" value="DUF402"/>
</dbReference>
<gene>
    <name evidence="2" type="ORF">KDI_32410</name>
</gene>